<dbReference type="Pfam" id="PF08955">
    <property type="entry name" value="BofC_C"/>
    <property type="match status" value="1"/>
</dbReference>
<keyword evidence="1" id="KW-0472">Membrane</keyword>
<gene>
    <name evidence="3" type="ORF">U473_02840</name>
</gene>
<keyword evidence="4" id="KW-1185">Reference proteome</keyword>
<dbReference type="STRING" id="1413211.U473_02840"/>
<dbReference type="InterPro" id="IPR038117">
    <property type="entry name" value="BofC_C_sf"/>
</dbReference>
<dbReference type="Proteomes" id="UP000070352">
    <property type="component" value="Unassembled WGS sequence"/>
</dbReference>
<dbReference type="Gene3D" id="3.10.20.420">
    <property type="entry name" value="Bypass-of-forespore C, N-terminal domain"/>
    <property type="match status" value="1"/>
</dbReference>
<dbReference type="EMBL" id="LSKU01000001">
    <property type="protein sequence ID" value="KXG43080.1"/>
    <property type="molecule type" value="Genomic_DNA"/>
</dbReference>
<evidence type="ECO:0000313" key="3">
    <source>
        <dbReference type="EMBL" id="KXG43080.1"/>
    </source>
</evidence>
<dbReference type="OrthoDB" id="2678751at2"/>
<proteinExistence type="predicted"/>
<comment type="caution">
    <text evidence="3">The sequence shown here is derived from an EMBL/GenBank/DDBJ whole genome shotgun (WGS) entry which is preliminary data.</text>
</comment>
<name>A0A135L2B0_9BACI</name>
<keyword evidence="1" id="KW-1133">Transmembrane helix</keyword>
<sequence>MFFGNHKTKYSYLITLLLIALAIGFYPLLTEKGEEPNSDATEPLAQEVTSPINTKLVMVTHYVVGEDLVETKNESYTSLTELEQKYAGWKIIAKTDQEIKMERYLEDLSPKIKNGAYFGLSPDGYFTLYQGTPNENEVIETFFRIDIDSLESALPSEPIEQLHQGIPIRDLAEYNSILSTYSEFSMDDNESR</sequence>
<dbReference type="InterPro" id="IPR038118">
    <property type="entry name" value="BOFC_N_sf"/>
</dbReference>
<dbReference type="InterPro" id="IPR015050">
    <property type="entry name" value="BofC_C"/>
</dbReference>
<evidence type="ECO:0000256" key="1">
    <source>
        <dbReference type="SAM" id="Phobius"/>
    </source>
</evidence>
<evidence type="ECO:0000313" key="4">
    <source>
        <dbReference type="Proteomes" id="UP000070352"/>
    </source>
</evidence>
<evidence type="ECO:0000259" key="2">
    <source>
        <dbReference type="Pfam" id="PF08955"/>
    </source>
</evidence>
<keyword evidence="1" id="KW-0812">Transmembrane</keyword>
<reference evidence="3 4" key="1">
    <citation type="submission" date="2016-02" db="EMBL/GenBank/DDBJ databases">
        <title>Draft Genome for Tepidibacillus decaturensis nov. sp. Strain Z9, an Anaerobic, Moderately Thermophilic and Heterotrophic Bacterium from Deep Subsurface of the Illinois Basin, USA.</title>
        <authorList>
            <person name="Dong Y."/>
            <person name="Chang J.Y."/>
            <person name="Sanford R."/>
            <person name="Fouke B.W."/>
        </authorList>
    </citation>
    <scope>NUCLEOTIDE SEQUENCE [LARGE SCALE GENOMIC DNA]</scope>
    <source>
        <strain evidence="3 4">Z9</strain>
    </source>
</reference>
<dbReference type="Gene3D" id="3.30.70.1740">
    <property type="entry name" value="Bypass-of-forespore C, C-terminal domain"/>
    <property type="match status" value="1"/>
</dbReference>
<organism evidence="3 4">
    <name type="scientific">Tepidibacillus decaturensis</name>
    <dbReference type="NCBI Taxonomy" id="1413211"/>
    <lineage>
        <taxon>Bacteria</taxon>
        <taxon>Bacillati</taxon>
        <taxon>Bacillota</taxon>
        <taxon>Bacilli</taxon>
        <taxon>Bacillales</taxon>
        <taxon>Bacillaceae</taxon>
        <taxon>Tepidibacillus</taxon>
    </lineage>
</organism>
<feature type="domain" description="Bypass of forespore C C-terminal" evidence="2">
    <location>
        <begin position="106"/>
        <end position="182"/>
    </location>
</feature>
<protein>
    <recommendedName>
        <fullName evidence="2">Bypass of forespore C C-terminal domain-containing protein</fullName>
    </recommendedName>
</protein>
<dbReference type="AlphaFoldDB" id="A0A135L2B0"/>
<accession>A0A135L2B0</accession>
<dbReference type="RefSeq" id="WP_068723145.1">
    <property type="nucleotide sequence ID" value="NZ_LSKU01000001.1"/>
</dbReference>
<feature type="transmembrane region" description="Helical" evidence="1">
    <location>
        <begin position="12"/>
        <end position="29"/>
    </location>
</feature>